<comment type="caution">
    <text evidence="1">The sequence shown here is derived from an EMBL/GenBank/DDBJ whole genome shotgun (WGS) entry which is preliminary data.</text>
</comment>
<dbReference type="Proteomes" id="UP000279446">
    <property type="component" value="Unassembled WGS sequence"/>
</dbReference>
<dbReference type="SUPFAM" id="SSF53335">
    <property type="entry name" value="S-adenosyl-L-methionine-dependent methyltransferases"/>
    <property type="match status" value="1"/>
</dbReference>
<reference evidence="1 2" key="1">
    <citation type="submission" date="2018-12" db="EMBL/GenBank/DDBJ databases">
        <authorList>
            <person name="Sun L."/>
            <person name="Chen Z."/>
        </authorList>
    </citation>
    <scope>NUCLEOTIDE SEQUENCE [LARGE SCALE GENOMIC DNA]</scope>
    <source>
        <strain evidence="1 2">DSM 15890</strain>
    </source>
</reference>
<dbReference type="AlphaFoldDB" id="A0A433YE61"/>
<keyword evidence="2" id="KW-1185">Reference proteome</keyword>
<dbReference type="Gene3D" id="3.40.50.150">
    <property type="entry name" value="Vaccinia Virus protein VP39"/>
    <property type="match status" value="1"/>
</dbReference>
<dbReference type="InterPro" id="IPR029063">
    <property type="entry name" value="SAM-dependent_MTases_sf"/>
</dbReference>
<dbReference type="PANTHER" id="PTHR36112:SF1">
    <property type="entry name" value="RIBOSOMAL RNA SMALL SUBUNIT METHYLTRANSFERASE J"/>
    <property type="match status" value="1"/>
</dbReference>
<protein>
    <submittedName>
        <fullName evidence="1">SAM-dependent methyltransferase</fullName>
    </submittedName>
</protein>
<dbReference type="RefSeq" id="WP_127190573.1">
    <property type="nucleotide sequence ID" value="NZ_RZNY01000002.1"/>
</dbReference>
<organism evidence="1 2">
    <name type="scientific">Paenibacillus anaericanus</name>
    <dbReference type="NCBI Taxonomy" id="170367"/>
    <lineage>
        <taxon>Bacteria</taxon>
        <taxon>Bacillati</taxon>
        <taxon>Bacillota</taxon>
        <taxon>Bacilli</taxon>
        <taxon>Bacillales</taxon>
        <taxon>Paenibacillaceae</taxon>
        <taxon>Paenibacillus</taxon>
    </lineage>
</organism>
<gene>
    <name evidence="1" type="ORF">EJP82_03165</name>
</gene>
<dbReference type="EMBL" id="RZNY01000002">
    <property type="protein sequence ID" value="RUT48153.1"/>
    <property type="molecule type" value="Genomic_DNA"/>
</dbReference>
<proteinExistence type="predicted"/>
<dbReference type="InterPro" id="IPR007536">
    <property type="entry name" value="16SrRNA_methylTrfase_J"/>
</dbReference>
<keyword evidence="1" id="KW-0489">Methyltransferase</keyword>
<dbReference type="GO" id="GO:0008990">
    <property type="term" value="F:rRNA (guanine-N2-)-methyltransferase activity"/>
    <property type="evidence" value="ECO:0007669"/>
    <property type="project" value="InterPro"/>
</dbReference>
<keyword evidence="1" id="KW-0808">Transferase</keyword>
<name>A0A433YE61_9BACL</name>
<accession>A0A433YE61</accession>
<dbReference type="OrthoDB" id="1653798at2"/>
<dbReference type="PANTHER" id="PTHR36112">
    <property type="entry name" value="RIBOSOMAL RNA SMALL SUBUNIT METHYLTRANSFERASE J"/>
    <property type="match status" value="1"/>
</dbReference>
<sequence>MIITTGDQSSPKTEKRAISLAAETGSVYVRRNSTSLAKMSKNHKGEDILIILKEEVRLYREGYEPMVFHPSMAFVRAKRLLKGEPDSMLEVARVTPGDTIIDCTAGLGADSMVFSLGAGPEGRVLALEASLSLSALLREGLSSYECRIKEFNEALRRIEVRCADHLEVLRGQPDKSADVVYFDPMFRIPLLGSASISPLRKFANNNSLSTEAVAEACRVARKTVVLKEKNGSGEFERLGFTNVERAQSKIVYGVISLDN</sequence>
<evidence type="ECO:0000313" key="1">
    <source>
        <dbReference type="EMBL" id="RUT48153.1"/>
    </source>
</evidence>
<dbReference type="Pfam" id="PF04445">
    <property type="entry name" value="SAM_MT"/>
    <property type="match status" value="1"/>
</dbReference>
<evidence type="ECO:0000313" key="2">
    <source>
        <dbReference type="Proteomes" id="UP000279446"/>
    </source>
</evidence>